<dbReference type="EMBL" id="OU892281">
    <property type="protein sequence ID" value="CAG9768789.1"/>
    <property type="molecule type" value="Genomic_DNA"/>
</dbReference>
<dbReference type="GO" id="GO:0006508">
    <property type="term" value="P:proteolysis"/>
    <property type="evidence" value="ECO:0007669"/>
    <property type="project" value="UniProtKB-KW"/>
</dbReference>
<dbReference type="PROSITE" id="PS50240">
    <property type="entry name" value="TRYPSIN_DOM"/>
    <property type="match status" value="2"/>
</dbReference>
<dbReference type="Gene3D" id="4.10.400.10">
    <property type="entry name" value="Low-density Lipoprotein Receptor"/>
    <property type="match status" value="7"/>
</dbReference>
<reference evidence="8" key="1">
    <citation type="submission" date="2022-01" db="EMBL/GenBank/DDBJ databases">
        <authorList>
            <person name="King R."/>
        </authorList>
    </citation>
    <scope>NUCLEOTIDE SEQUENCE</scope>
</reference>
<dbReference type="PROSITE" id="PS00134">
    <property type="entry name" value="TRYPSIN_HIS"/>
    <property type="match status" value="1"/>
</dbReference>
<proteinExistence type="predicted"/>
<accession>A0A9N9QPT5</accession>
<dbReference type="Pfam" id="PF09342">
    <property type="entry name" value="DUF1986"/>
    <property type="match status" value="1"/>
</dbReference>
<dbReference type="InterPro" id="IPR001254">
    <property type="entry name" value="Trypsin_dom"/>
</dbReference>
<dbReference type="PANTHER" id="PTHR24258:SF140">
    <property type="entry name" value="BCDNA.GH08420-RELATED"/>
    <property type="match status" value="1"/>
</dbReference>
<dbReference type="InterPro" id="IPR043504">
    <property type="entry name" value="Peptidase_S1_PA_chymotrypsin"/>
</dbReference>
<dbReference type="PANTHER" id="PTHR24258">
    <property type="entry name" value="SERINE PROTEASE-RELATED"/>
    <property type="match status" value="1"/>
</dbReference>
<dbReference type="CDD" id="cd00190">
    <property type="entry name" value="Tryp_SPc"/>
    <property type="match status" value="1"/>
</dbReference>
<name>A0A9N9QPT5_9CUCU</name>
<evidence type="ECO:0000256" key="1">
    <source>
        <dbReference type="ARBA" id="ARBA00022670"/>
    </source>
</evidence>
<evidence type="ECO:0000256" key="5">
    <source>
        <dbReference type="PROSITE-ProRule" id="PRU00124"/>
    </source>
</evidence>
<feature type="domain" description="Peptidase S1" evidence="7">
    <location>
        <begin position="324"/>
        <end position="560"/>
    </location>
</feature>
<evidence type="ECO:0000259" key="7">
    <source>
        <dbReference type="PROSITE" id="PS50240"/>
    </source>
</evidence>
<evidence type="ECO:0000256" key="4">
    <source>
        <dbReference type="ARBA" id="ARBA00023157"/>
    </source>
</evidence>
<evidence type="ECO:0000313" key="9">
    <source>
        <dbReference type="Proteomes" id="UP001152799"/>
    </source>
</evidence>
<dbReference type="Gene3D" id="2.40.10.10">
    <property type="entry name" value="Trypsin-like serine proteases"/>
    <property type="match status" value="2"/>
</dbReference>
<gene>
    <name evidence="8" type="ORF">CEUTPL_LOCUS9311</name>
</gene>
<dbReference type="SMART" id="SM00192">
    <property type="entry name" value="LDLa"/>
    <property type="match status" value="8"/>
</dbReference>
<dbReference type="Proteomes" id="UP001152799">
    <property type="component" value="Chromosome 5"/>
</dbReference>
<feature type="domain" description="Peptidase S1" evidence="7">
    <location>
        <begin position="912"/>
        <end position="1109"/>
    </location>
</feature>
<dbReference type="SUPFAM" id="SSF57424">
    <property type="entry name" value="LDL receptor-like module"/>
    <property type="match status" value="6"/>
</dbReference>
<organism evidence="8 9">
    <name type="scientific">Ceutorhynchus assimilis</name>
    <name type="common">cabbage seed weevil</name>
    <dbReference type="NCBI Taxonomy" id="467358"/>
    <lineage>
        <taxon>Eukaryota</taxon>
        <taxon>Metazoa</taxon>
        <taxon>Ecdysozoa</taxon>
        <taxon>Arthropoda</taxon>
        <taxon>Hexapoda</taxon>
        <taxon>Insecta</taxon>
        <taxon>Pterygota</taxon>
        <taxon>Neoptera</taxon>
        <taxon>Endopterygota</taxon>
        <taxon>Coleoptera</taxon>
        <taxon>Polyphaga</taxon>
        <taxon>Cucujiformia</taxon>
        <taxon>Curculionidae</taxon>
        <taxon>Ceutorhynchinae</taxon>
        <taxon>Ceutorhynchus</taxon>
    </lineage>
</organism>
<keyword evidence="9" id="KW-1185">Reference proteome</keyword>
<keyword evidence="1 6" id="KW-0645">Protease</keyword>
<dbReference type="SUPFAM" id="SSF50494">
    <property type="entry name" value="Trypsin-like serine proteases"/>
    <property type="match status" value="2"/>
</dbReference>
<dbReference type="Pfam" id="PF00089">
    <property type="entry name" value="Trypsin"/>
    <property type="match status" value="1"/>
</dbReference>
<feature type="disulfide bond" evidence="5">
    <location>
        <begin position="591"/>
        <end position="606"/>
    </location>
</feature>
<feature type="disulfide bond" evidence="5">
    <location>
        <begin position="1259"/>
        <end position="1274"/>
    </location>
</feature>
<dbReference type="InterPro" id="IPR018114">
    <property type="entry name" value="TRYPSIN_HIS"/>
</dbReference>
<dbReference type="PROSITE" id="PS50068">
    <property type="entry name" value="LDLRA_2"/>
    <property type="match status" value="8"/>
</dbReference>
<dbReference type="InterPro" id="IPR009003">
    <property type="entry name" value="Peptidase_S1_PA"/>
</dbReference>
<keyword evidence="2 6" id="KW-0378">Hydrolase</keyword>
<dbReference type="CDD" id="cd00112">
    <property type="entry name" value="LDLa"/>
    <property type="match status" value="7"/>
</dbReference>
<keyword evidence="3 6" id="KW-0720">Serine protease</keyword>
<evidence type="ECO:0000256" key="2">
    <source>
        <dbReference type="ARBA" id="ARBA00022801"/>
    </source>
</evidence>
<dbReference type="FunFam" id="2.40.10.10:FF:000003">
    <property type="entry name" value="Transmembrane serine protease 3"/>
    <property type="match status" value="1"/>
</dbReference>
<evidence type="ECO:0000256" key="6">
    <source>
        <dbReference type="RuleBase" id="RU363034"/>
    </source>
</evidence>
<protein>
    <recommendedName>
        <fullName evidence="7">Peptidase S1 domain-containing protein</fullName>
    </recommendedName>
</protein>
<evidence type="ECO:0000256" key="3">
    <source>
        <dbReference type="ARBA" id="ARBA00022825"/>
    </source>
</evidence>
<dbReference type="PRINTS" id="PR00261">
    <property type="entry name" value="LDLRECEPTOR"/>
</dbReference>
<dbReference type="InterPro" id="IPR033116">
    <property type="entry name" value="TRYPSIN_SER"/>
</dbReference>
<feature type="disulfide bond" evidence="5">
    <location>
        <begin position="1125"/>
        <end position="1143"/>
    </location>
</feature>
<dbReference type="PROSITE" id="PS01209">
    <property type="entry name" value="LDLRA_1"/>
    <property type="match status" value="2"/>
</dbReference>
<dbReference type="Pfam" id="PF00057">
    <property type="entry name" value="Ldl_recept_a"/>
    <property type="match status" value="1"/>
</dbReference>
<feature type="disulfide bond" evidence="5">
    <location>
        <begin position="727"/>
        <end position="742"/>
    </location>
</feature>
<dbReference type="InterPro" id="IPR002172">
    <property type="entry name" value="LDrepeatLR_classA_rpt"/>
</dbReference>
<dbReference type="SMART" id="SM00020">
    <property type="entry name" value="Tryp_SPc"/>
    <property type="match status" value="1"/>
</dbReference>
<dbReference type="InterPro" id="IPR023415">
    <property type="entry name" value="LDLR_class-A_CS"/>
</dbReference>
<dbReference type="PROSITE" id="PS00135">
    <property type="entry name" value="TRYPSIN_SER"/>
    <property type="match status" value="1"/>
</dbReference>
<keyword evidence="4 5" id="KW-1015">Disulfide bond</keyword>
<sequence length="1389" mass="157181">MLYFSNNKSRAASIILCPLGEQACLDNSKCIKNYHICDGEVHCDDSSDEIACTCKERVGKLRLCDGYCDCPRCEDEQGCFGCGINEFSCDDWSRFRRSTCIPLVQKCDGIKQCEVTGKDEMDCSMLADHIGNFPLSKVSNSVGFLHRNYKGKWYPTCFGTQLWAAQVCTVEAGPSAMIPKAHMTLTTDPYDGLFINVLPNSEVSLVNTCVQDRAAFVECPPIYCGLRFLVNNPYRNEEVDTSIEDLLSDLERAYKVKEGGYERINLEAELDRIKNNHQDLDLSTKGKLTHEQLEEVIEDLEKTFTRRHVSEDENVDFILKDSRVVGGKPSQPASWPWLVSIYKNGIFHCGGVLINELWIVTASHCADRYWQYYYEVQAGALRRFSYSPMDQRRWVIAVVVHEFYSKTNLRNDIALMKLSAPIRYNRYVRPICLPSETTSGKDYLNSPTAGTICTTVGWGATAEHGADPDHMREVEVPILHHCKHKEDSDTEEICAGLTEGGRDACQGDSGGPLMCRNPNNPNQWYLAGIVSHGEGCARPNEPGVYTRVSKYMGWMAENTREDKVTTRNPLQKCPGYTCKGTRRCVPKKRRCDRIIDCLLGDDEMDCENKFREIFKHSKKSLLPPIDTNAYEDYDDADDLTPSGDDFEILESRKNYTDSFEDKSEDYLDNAPKINTEFEKMYFRCKVLLQIIPIEKRCNKIFDCEDGSDETDCTCADYIRTTDADAICDGVTDCTDLSDENNCVHCNKTEYLCPFSQKCIELTKRCDGTVDCPLKDDEINCVSLTNGQNITLDKDNRPMFKSRGIATINHEGQWKPFCLNKTSQFIGNEPALGTIFCNLLGFDDYLTYNRYRIEDVTINSSYSMISGKVVQDYESKHCENCCDGLYISCSNTSTSTTLQHESLKEAKELYFSPWMAAIYFNGQYKCMGTVLDKLWIVTSNNCVKGLHVIKTNYITAVLGKGKLHITEKGPHEQIIRVTSSININDTDIVLLRLENYIFYNRYVQAADLNVRRDGLQIEKCYAIGEDNDNKVMFVPLAPLKHCLVGYRCFEKKIEEDCQDNSWSGTIICDTRMGWYPAAVFAEEKGHCGFSHTKKYTSVKFYKNLVFEAMAMTPDPILPPICHGFQCPLGNCIMGDKICNDINDCHNGEDESATLCYEKEKQCHVEDKCVCSPTDLKCPTTNKCFPKSSFCDRTNNCGEFEDEPDVCTCRNYLKLTNPGKICDGTLNCMDRTDEDPDICSCKLGDFQCGKLNKCVPQDMVCDGVEDCPNGEDEAACLILKTENREKTNAGEVMTRTAGIWHNGCFNSNYSTTQLEQICTQLGFDGGSASQLTPPHNTTELTTLRPILDSFEVVWLRRQPGNKMKLRMRTGYNPYVTFLADEDCHRLFIACI</sequence>
<dbReference type="InterPro" id="IPR015420">
    <property type="entry name" value="Peptidase_S1A_nudel"/>
</dbReference>
<comment type="caution">
    <text evidence="5">Lacks conserved residue(s) required for the propagation of feature annotation.</text>
</comment>
<evidence type="ECO:0000313" key="8">
    <source>
        <dbReference type="EMBL" id="CAG9768789.1"/>
    </source>
</evidence>
<feature type="disulfide bond" evidence="5">
    <location>
        <begin position="37"/>
        <end position="52"/>
    </location>
</feature>
<dbReference type="OrthoDB" id="10016557at2759"/>
<dbReference type="InterPro" id="IPR036055">
    <property type="entry name" value="LDL_receptor-like_sf"/>
</dbReference>
<dbReference type="GO" id="GO:0004252">
    <property type="term" value="F:serine-type endopeptidase activity"/>
    <property type="evidence" value="ECO:0007669"/>
    <property type="project" value="InterPro"/>
</dbReference>
<feature type="disulfide bond" evidence="5">
    <location>
        <begin position="765"/>
        <end position="780"/>
    </location>
</feature>